<dbReference type="SUPFAM" id="SSF53098">
    <property type="entry name" value="Ribonuclease H-like"/>
    <property type="match status" value="1"/>
</dbReference>
<keyword evidence="3" id="KW-1185">Reference proteome</keyword>
<evidence type="ECO:0000259" key="1">
    <source>
        <dbReference type="PROSITE" id="PS50994"/>
    </source>
</evidence>
<name>A0A8R7R0H2_TRIUA</name>
<dbReference type="GO" id="GO:0003676">
    <property type="term" value="F:nucleic acid binding"/>
    <property type="evidence" value="ECO:0007669"/>
    <property type="project" value="InterPro"/>
</dbReference>
<reference evidence="2" key="2">
    <citation type="submission" date="2018-03" db="EMBL/GenBank/DDBJ databases">
        <title>The Triticum urartu genome reveals the dynamic nature of wheat genome evolution.</title>
        <authorList>
            <person name="Ling H."/>
            <person name="Ma B."/>
            <person name="Shi X."/>
            <person name="Liu H."/>
            <person name="Dong L."/>
            <person name="Sun H."/>
            <person name="Cao Y."/>
            <person name="Gao Q."/>
            <person name="Zheng S."/>
            <person name="Li Y."/>
            <person name="Yu Y."/>
            <person name="Du H."/>
            <person name="Qi M."/>
            <person name="Li Y."/>
            <person name="Yu H."/>
            <person name="Cui Y."/>
            <person name="Wang N."/>
            <person name="Chen C."/>
            <person name="Wu H."/>
            <person name="Zhao Y."/>
            <person name="Zhang J."/>
            <person name="Li Y."/>
            <person name="Zhou W."/>
            <person name="Zhang B."/>
            <person name="Hu W."/>
            <person name="Eijk M."/>
            <person name="Tang J."/>
            <person name="Witsenboer H."/>
            <person name="Zhao S."/>
            <person name="Li Z."/>
            <person name="Zhang A."/>
            <person name="Wang D."/>
            <person name="Liang C."/>
        </authorList>
    </citation>
    <scope>NUCLEOTIDE SEQUENCE [LARGE SCALE GENOMIC DNA]</scope>
    <source>
        <strain evidence="2">cv. G1812</strain>
    </source>
</reference>
<feature type="domain" description="Integrase catalytic" evidence="1">
    <location>
        <begin position="1"/>
        <end position="102"/>
    </location>
</feature>
<dbReference type="InterPro" id="IPR001584">
    <property type="entry name" value="Integrase_cat-core"/>
</dbReference>
<proteinExistence type="predicted"/>
<dbReference type="PROSITE" id="PS50994">
    <property type="entry name" value="INTEGRASE"/>
    <property type="match status" value="1"/>
</dbReference>
<evidence type="ECO:0000313" key="2">
    <source>
        <dbReference type="EnsemblPlants" id="TuG1812G0700002804.01.T01.cds337744"/>
    </source>
</evidence>
<dbReference type="GO" id="GO:0015074">
    <property type="term" value="P:DNA integration"/>
    <property type="evidence" value="ECO:0007669"/>
    <property type="project" value="InterPro"/>
</dbReference>
<accession>A0A8R7R0H2</accession>
<dbReference type="InterPro" id="IPR036397">
    <property type="entry name" value="RNaseH_sf"/>
</dbReference>
<reference evidence="2" key="3">
    <citation type="submission" date="2022-06" db="UniProtKB">
        <authorList>
            <consortium name="EnsemblPlants"/>
        </authorList>
    </citation>
    <scope>IDENTIFICATION</scope>
</reference>
<dbReference type="InterPro" id="IPR012337">
    <property type="entry name" value="RNaseH-like_sf"/>
</dbReference>
<dbReference type="PANTHER" id="PTHR37984:SF5">
    <property type="entry name" value="PROTEIN NYNRIN-LIKE"/>
    <property type="match status" value="1"/>
</dbReference>
<dbReference type="Gene3D" id="3.30.420.10">
    <property type="entry name" value="Ribonuclease H-like superfamily/Ribonuclease H"/>
    <property type="match status" value="1"/>
</dbReference>
<sequence length="102" mass="12458">REVKSENVIRFLEHNIIYRFGVPHRITSDNGLAFKSEKIFKFAAKYKIQWNYSTWYYPQANGLAEAFNKTLFKILKKTMTKYKRDWHDRLFESLWAYRVTVR</sequence>
<organism evidence="2 3">
    <name type="scientific">Triticum urartu</name>
    <name type="common">Red wild einkorn</name>
    <name type="synonym">Crithodium urartu</name>
    <dbReference type="NCBI Taxonomy" id="4572"/>
    <lineage>
        <taxon>Eukaryota</taxon>
        <taxon>Viridiplantae</taxon>
        <taxon>Streptophyta</taxon>
        <taxon>Embryophyta</taxon>
        <taxon>Tracheophyta</taxon>
        <taxon>Spermatophyta</taxon>
        <taxon>Magnoliopsida</taxon>
        <taxon>Liliopsida</taxon>
        <taxon>Poales</taxon>
        <taxon>Poaceae</taxon>
        <taxon>BOP clade</taxon>
        <taxon>Pooideae</taxon>
        <taxon>Triticodae</taxon>
        <taxon>Triticeae</taxon>
        <taxon>Triticinae</taxon>
        <taxon>Triticum</taxon>
    </lineage>
</organism>
<dbReference type="EnsemblPlants" id="TuG1812G0700002804.01.T01">
    <property type="protein sequence ID" value="TuG1812G0700002804.01.T01.cds337744"/>
    <property type="gene ID" value="TuG1812G0700002804.01"/>
</dbReference>
<protein>
    <recommendedName>
        <fullName evidence="1">Integrase catalytic domain-containing protein</fullName>
    </recommendedName>
</protein>
<dbReference type="PANTHER" id="PTHR37984">
    <property type="entry name" value="PROTEIN CBG26694"/>
    <property type="match status" value="1"/>
</dbReference>
<dbReference type="Proteomes" id="UP000015106">
    <property type="component" value="Chromosome 7"/>
</dbReference>
<dbReference type="InterPro" id="IPR050951">
    <property type="entry name" value="Retrovirus_Pol_polyprotein"/>
</dbReference>
<reference evidence="3" key="1">
    <citation type="journal article" date="2013" name="Nature">
        <title>Draft genome of the wheat A-genome progenitor Triticum urartu.</title>
        <authorList>
            <person name="Ling H.Q."/>
            <person name="Zhao S."/>
            <person name="Liu D."/>
            <person name="Wang J."/>
            <person name="Sun H."/>
            <person name="Zhang C."/>
            <person name="Fan H."/>
            <person name="Li D."/>
            <person name="Dong L."/>
            <person name="Tao Y."/>
            <person name="Gao C."/>
            <person name="Wu H."/>
            <person name="Li Y."/>
            <person name="Cui Y."/>
            <person name="Guo X."/>
            <person name="Zheng S."/>
            <person name="Wang B."/>
            <person name="Yu K."/>
            <person name="Liang Q."/>
            <person name="Yang W."/>
            <person name="Lou X."/>
            <person name="Chen J."/>
            <person name="Feng M."/>
            <person name="Jian J."/>
            <person name="Zhang X."/>
            <person name="Luo G."/>
            <person name="Jiang Y."/>
            <person name="Liu J."/>
            <person name="Wang Z."/>
            <person name="Sha Y."/>
            <person name="Zhang B."/>
            <person name="Wu H."/>
            <person name="Tang D."/>
            <person name="Shen Q."/>
            <person name="Xue P."/>
            <person name="Zou S."/>
            <person name="Wang X."/>
            <person name="Liu X."/>
            <person name="Wang F."/>
            <person name="Yang Y."/>
            <person name="An X."/>
            <person name="Dong Z."/>
            <person name="Zhang K."/>
            <person name="Zhang X."/>
            <person name="Luo M.C."/>
            <person name="Dvorak J."/>
            <person name="Tong Y."/>
            <person name="Wang J."/>
            <person name="Yang H."/>
            <person name="Li Z."/>
            <person name="Wang D."/>
            <person name="Zhang A."/>
            <person name="Wang J."/>
        </authorList>
    </citation>
    <scope>NUCLEOTIDE SEQUENCE</scope>
    <source>
        <strain evidence="3">cv. G1812</strain>
    </source>
</reference>
<dbReference type="Gramene" id="TuG1812G0700002804.01.T01">
    <property type="protein sequence ID" value="TuG1812G0700002804.01.T01.cds337744"/>
    <property type="gene ID" value="TuG1812G0700002804.01"/>
</dbReference>
<dbReference type="AlphaFoldDB" id="A0A8R7R0H2"/>
<evidence type="ECO:0000313" key="3">
    <source>
        <dbReference type="Proteomes" id="UP000015106"/>
    </source>
</evidence>